<dbReference type="GO" id="GO:0005524">
    <property type="term" value="F:ATP binding"/>
    <property type="evidence" value="ECO:0007669"/>
    <property type="project" value="UniProtKB-UniRule"/>
</dbReference>
<sequence>MDFSKIKRIYLIGIKGVGMTMLAQYLASARRSPGEGGPAIEVSGSDGPEKYMTDAVLDKCGIKVIERFDASNVPADADLIIYSTAYNAATNVEVAAALAGKIKVLTYAQALGEMFNQKFGIAVAGSHGKTTTTAWLAFVMKMSGLEPSVMVGASVPQLGGCSMAGRSDYLVIEADEYQNKLANYQPKAVLLNNVDYDHPDFFPTVTDYEDAFLEFIKKIPAKGFLVANFDDPIIRKMARVNCRGKVITYAIDEAADYVAHDLKADHGRQYFKVKLGAGEKEETSPDPSLLRRGTVSVFGRRANLTPLTPLWKGGKNTMGRGDELGDFSIQLAGKHNISNALAVIAAAIELNIDLFKIRKHLAEFSGTARRMQILGEFRGATIIDDYAHHPTEIKATIQGLRQKYGKRKLTVVFHPHTFSRTRVLFDDFVKSFEQVDKLVILDIYGSARERQGGVSSKDLADKLKIKNYELRIKQEVKYIPTLAECEKYLRENIERDEVVVMMGAGDIFRVGENLVARNS</sequence>
<keyword evidence="7 14" id="KW-0547">Nucleotide-binding</keyword>
<evidence type="ECO:0000256" key="4">
    <source>
        <dbReference type="ARBA" id="ARBA00022490"/>
    </source>
</evidence>
<dbReference type="SUPFAM" id="SSF51984">
    <property type="entry name" value="MurCD N-terminal domain"/>
    <property type="match status" value="1"/>
</dbReference>
<comment type="catalytic activity">
    <reaction evidence="13 14">
        <text>UDP-N-acetyl-alpha-D-muramate + L-alanine + ATP = UDP-N-acetyl-alpha-D-muramoyl-L-alanine + ADP + phosphate + H(+)</text>
        <dbReference type="Rhea" id="RHEA:23372"/>
        <dbReference type="ChEBI" id="CHEBI:15378"/>
        <dbReference type="ChEBI" id="CHEBI:30616"/>
        <dbReference type="ChEBI" id="CHEBI:43474"/>
        <dbReference type="ChEBI" id="CHEBI:57972"/>
        <dbReference type="ChEBI" id="CHEBI:70757"/>
        <dbReference type="ChEBI" id="CHEBI:83898"/>
        <dbReference type="ChEBI" id="CHEBI:456216"/>
        <dbReference type="EC" id="6.3.2.8"/>
    </reaction>
</comment>
<dbReference type="GO" id="GO:0008360">
    <property type="term" value="P:regulation of cell shape"/>
    <property type="evidence" value="ECO:0007669"/>
    <property type="project" value="UniProtKB-KW"/>
</dbReference>
<keyword evidence="11 14" id="KW-0131">Cell cycle</keyword>
<dbReference type="Pfam" id="PF01225">
    <property type="entry name" value="Mur_ligase"/>
    <property type="match status" value="1"/>
</dbReference>
<dbReference type="GO" id="GO:0008763">
    <property type="term" value="F:UDP-N-acetylmuramate-L-alanine ligase activity"/>
    <property type="evidence" value="ECO:0007669"/>
    <property type="project" value="UniProtKB-UniRule"/>
</dbReference>
<evidence type="ECO:0000256" key="6">
    <source>
        <dbReference type="ARBA" id="ARBA00022618"/>
    </source>
</evidence>
<evidence type="ECO:0000259" key="16">
    <source>
        <dbReference type="Pfam" id="PF02875"/>
    </source>
</evidence>
<dbReference type="STRING" id="1797989.A3H66_02460"/>
<comment type="pathway">
    <text evidence="2 14">Cell wall biogenesis; peptidoglycan biosynthesis.</text>
</comment>
<comment type="subcellular location">
    <subcellularLocation>
        <location evidence="1 14">Cytoplasm</location>
    </subcellularLocation>
</comment>
<keyword evidence="6 14" id="KW-0132">Cell division</keyword>
<dbReference type="Pfam" id="PF02875">
    <property type="entry name" value="Mur_ligase_C"/>
    <property type="match status" value="1"/>
</dbReference>
<dbReference type="Gene3D" id="3.40.1190.10">
    <property type="entry name" value="Mur-like, catalytic domain"/>
    <property type="match status" value="1"/>
</dbReference>
<dbReference type="InterPro" id="IPR005758">
    <property type="entry name" value="UDP-N-AcMur_Ala_ligase_MurC"/>
</dbReference>
<dbReference type="PANTHER" id="PTHR43445">
    <property type="entry name" value="UDP-N-ACETYLMURAMATE--L-ALANINE LIGASE-RELATED"/>
    <property type="match status" value="1"/>
</dbReference>
<evidence type="ECO:0000256" key="14">
    <source>
        <dbReference type="HAMAP-Rule" id="MF_00046"/>
    </source>
</evidence>
<evidence type="ECO:0000259" key="17">
    <source>
        <dbReference type="Pfam" id="PF08245"/>
    </source>
</evidence>
<keyword evidence="9 14" id="KW-0133">Cell shape</keyword>
<proteinExistence type="inferred from homology"/>
<evidence type="ECO:0000256" key="10">
    <source>
        <dbReference type="ARBA" id="ARBA00022984"/>
    </source>
</evidence>
<gene>
    <name evidence="14" type="primary">murC</name>
    <name evidence="18" type="ORF">A3H66_02460</name>
</gene>
<evidence type="ECO:0000256" key="2">
    <source>
        <dbReference type="ARBA" id="ARBA00004752"/>
    </source>
</evidence>
<dbReference type="EMBL" id="MFFW01000041">
    <property type="protein sequence ID" value="OGF23971.1"/>
    <property type="molecule type" value="Genomic_DNA"/>
</dbReference>
<dbReference type="SUPFAM" id="SSF53244">
    <property type="entry name" value="MurD-like peptide ligases, peptide-binding domain"/>
    <property type="match status" value="1"/>
</dbReference>
<evidence type="ECO:0000259" key="15">
    <source>
        <dbReference type="Pfam" id="PF01225"/>
    </source>
</evidence>
<dbReference type="GO" id="GO:0005737">
    <property type="term" value="C:cytoplasm"/>
    <property type="evidence" value="ECO:0007669"/>
    <property type="project" value="UniProtKB-SubCell"/>
</dbReference>
<dbReference type="GO" id="GO:0051301">
    <property type="term" value="P:cell division"/>
    <property type="evidence" value="ECO:0007669"/>
    <property type="project" value="UniProtKB-KW"/>
</dbReference>
<evidence type="ECO:0000256" key="1">
    <source>
        <dbReference type="ARBA" id="ARBA00004496"/>
    </source>
</evidence>
<keyword evidence="12 14" id="KW-0961">Cell wall biogenesis/degradation</keyword>
<feature type="domain" description="Mur ligase central" evidence="17">
    <location>
        <begin position="123"/>
        <end position="274"/>
    </location>
</feature>
<evidence type="ECO:0000256" key="3">
    <source>
        <dbReference type="ARBA" id="ARBA00012211"/>
    </source>
</evidence>
<comment type="caution">
    <text evidence="18">The sequence shown here is derived from an EMBL/GenBank/DDBJ whole genome shotgun (WGS) entry which is preliminary data.</text>
</comment>
<evidence type="ECO:0000313" key="18">
    <source>
        <dbReference type="EMBL" id="OGF23971.1"/>
    </source>
</evidence>
<dbReference type="InterPro" id="IPR036615">
    <property type="entry name" value="Mur_ligase_C_dom_sf"/>
</dbReference>
<dbReference type="PANTHER" id="PTHR43445:SF3">
    <property type="entry name" value="UDP-N-ACETYLMURAMATE--L-ALANINE LIGASE"/>
    <property type="match status" value="1"/>
</dbReference>
<keyword evidence="8 14" id="KW-0067">ATP-binding</keyword>
<accession>A0A1F5SCI0</accession>
<evidence type="ECO:0000256" key="7">
    <source>
        <dbReference type="ARBA" id="ARBA00022741"/>
    </source>
</evidence>
<dbReference type="Gene3D" id="3.90.190.20">
    <property type="entry name" value="Mur ligase, C-terminal domain"/>
    <property type="match status" value="1"/>
</dbReference>
<feature type="domain" description="Mur ligase N-terminal catalytic" evidence="15">
    <location>
        <begin position="9"/>
        <end position="118"/>
    </location>
</feature>
<evidence type="ECO:0000256" key="5">
    <source>
        <dbReference type="ARBA" id="ARBA00022598"/>
    </source>
</evidence>
<dbReference type="InterPro" id="IPR004101">
    <property type="entry name" value="Mur_ligase_C"/>
</dbReference>
<keyword evidence="10 14" id="KW-0573">Peptidoglycan synthesis</keyword>
<evidence type="ECO:0000313" key="19">
    <source>
        <dbReference type="Proteomes" id="UP000178783"/>
    </source>
</evidence>
<keyword evidence="4 14" id="KW-0963">Cytoplasm</keyword>
<evidence type="ECO:0000256" key="13">
    <source>
        <dbReference type="ARBA" id="ARBA00047833"/>
    </source>
</evidence>
<dbReference type="Pfam" id="PF08245">
    <property type="entry name" value="Mur_ligase_M"/>
    <property type="match status" value="1"/>
</dbReference>
<dbReference type="InterPro" id="IPR036565">
    <property type="entry name" value="Mur-like_cat_sf"/>
</dbReference>
<name>A0A1F5SCI0_9BACT</name>
<dbReference type="InterPro" id="IPR050061">
    <property type="entry name" value="MurCDEF_pg_biosynth"/>
</dbReference>
<dbReference type="EC" id="6.3.2.8" evidence="3 14"/>
<dbReference type="Proteomes" id="UP000178783">
    <property type="component" value="Unassembled WGS sequence"/>
</dbReference>
<evidence type="ECO:0000256" key="8">
    <source>
        <dbReference type="ARBA" id="ARBA00022840"/>
    </source>
</evidence>
<evidence type="ECO:0000256" key="9">
    <source>
        <dbReference type="ARBA" id="ARBA00022960"/>
    </source>
</evidence>
<dbReference type="Gene3D" id="3.40.50.720">
    <property type="entry name" value="NAD(P)-binding Rossmann-like Domain"/>
    <property type="match status" value="1"/>
</dbReference>
<dbReference type="AlphaFoldDB" id="A0A1F5SCI0"/>
<evidence type="ECO:0000256" key="12">
    <source>
        <dbReference type="ARBA" id="ARBA00023316"/>
    </source>
</evidence>
<dbReference type="SUPFAM" id="SSF53623">
    <property type="entry name" value="MurD-like peptide ligases, catalytic domain"/>
    <property type="match status" value="1"/>
</dbReference>
<feature type="binding site" evidence="14">
    <location>
        <begin position="125"/>
        <end position="131"/>
    </location>
    <ligand>
        <name>ATP</name>
        <dbReference type="ChEBI" id="CHEBI:30616"/>
    </ligand>
</feature>
<dbReference type="UniPathway" id="UPA00219"/>
<dbReference type="HAMAP" id="MF_00046">
    <property type="entry name" value="MurC"/>
    <property type="match status" value="1"/>
</dbReference>
<keyword evidence="5 14" id="KW-0436">Ligase</keyword>
<dbReference type="InterPro" id="IPR000713">
    <property type="entry name" value="Mur_ligase_N"/>
</dbReference>
<comment type="function">
    <text evidence="14">Cell wall formation.</text>
</comment>
<protein>
    <recommendedName>
        <fullName evidence="3 14">UDP-N-acetylmuramate--L-alanine ligase</fullName>
        <ecNumber evidence="3 14">6.3.2.8</ecNumber>
    </recommendedName>
    <alternativeName>
        <fullName evidence="14">UDP-N-acetylmuramoyl-L-alanine synthetase</fullName>
    </alternativeName>
</protein>
<feature type="domain" description="Mur ligase C-terminal" evidence="16">
    <location>
        <begin position="369"/>
        <end position="505"/>
    </location>
</feature>
<dbReference type="GO" id="GO:0071555">
    <property type="term" value="P:cell wall organization"/>
    <property type="evidence" value="ECO:0007669"/>
    <property type="project" value="UniProtKB-KW"/>
</dbReference>
<comment type="similarity">
    <text evidence="14">Belongs to the MurCDEF family.</text>
</comment>
<organism evidence="18 19">
    <name type="scientific">Candidatus Falkowbacteria bacterium RIFCSPLOWO2_02_FULL_45_21</name>
    <dbReference type="NCBI Taxonomy" id="1797989"/>
    <lineage>
        <taxon>Bacteria</taxon>
        <taxon>Candidatus Falkowiibacteriota</taxon>
    </lineage>
</organism>
<dbReference type="GO" id="GO:0009252">
    <property type="term" value="P:peptidoglycan biosynthetic process"/>
    <property type="evidence" value="ECO:0007669"/>
    <property type="project" value="UniProtKB-UniRule"/>
</dbReference>
<reference evidence="18 19" key="1">
    <citation type="journal article" date="2016" name="Nat. Commun.">
        <title>Thousands of microbial genomes shed light on interconnected biogeochemical processes in an aquifer system.</title>
        <authorList>
            <person name="Anantharaman K."/>
            <person name="Brown C.T."/>
            <person name="Hug L.A."/>
            <person name="Sharon I."/>
            <person name="Castelle C.J."/>
            <person name="Probst A.J."/>
            <person name="Thomas B.C."/>
            <person name="Singh A."/>
            <person name="Wilkins M.J."/>
            <person name="Karaoz U."/>
            <person name="Brodie E.L."/>
            <person name="Williams K.H."/>
            <person name="Hubbard S.S."/>
            <person name="Banfield J.F."/>
        </authorList>
    </citation>
    <scope>NUCLEOTIDE SEQUENCE [LARGE SCALE GENOMIC DNA]</scope>
</reference>
<evidence type="ECO:0000256" key="11">
    <source>
        <dbReference type="ARBA" id="ARBA00023306"/>
    </source>
</evidence>
<dbReference type="InterPro" id="IPR013221">
    <property type="entry name" value="Mur_ligase_cen"/>
</dbReference>